<accession>A0A414CMW2</accession>
<dbReference type="GO" id="GO:0005524">
    <property type="term" value="F:ATP binding"/>
    <property type="evidence" value="ECO:0007669"/>
    <property type="project" value="UniProtKB-KW"/>
</dbReference>
<keyword evidence="3" id="KW-0547">Nucleotide-binding</keyword>
<dbReference type="AlphaFoldDB" id="A0A414CMW2"/>
<protein>
    <submittedName>
        <fullName evidence="7">ATP-binding cassette domain-containing protein</fullName>
    </submittedName>
</protein>
<comment type="caution">
    <text evidence="7">The sequence shown here is derived from an EMBL/GenBank/DDBJ whole genome shotgun (WGS) entry which is preliminary data.</text>
</comment>
<name>A0A414CMW2_STRPA</name>
<dbReference type="PROSITE" id="PS00211">
    <property type="entry name" value="ABC_TRANSPORTER_1"/>
    <property type="match status" value="1"/>
</dbReference>
<dbReference type="Proteomes" id="UP000285773">
    <property type="component" value="Unassembled WGS sequence"/>
</dbReference>
<sequence>MEKVLEISHLSKKFGHQYALNDVNLTIRKGDVYGLIGKNGAGKTTLIKVITQLIQETDGSVSLFASSNRSQWTQALKRVGSVIESPVAHKHMTAYQNLVYYCKARHIPNPDQVIKETLNYVGLNNTGKKKFRDFSLGMKQRLGIAIALIAKPDFLILDEPINGLDPVGIKEFRQMIKRLNDELGMTILISSHILSELYLVANRFGIVDQGRLIKEISKAEFEEQGEDYIILKTSQLALASQLIQDQLHHRIKVIDKDGEIHIFGQTHDIKVIVKALVQADIDVDEIYYARQDLEKFFTDLVD</sequence>
<dbReference type="PANTHER" id="PTHR43335:SF8">
    <property type="entry name" value="ABC TRANSPORTER, ATP-BINDING PROTEIN"/>
    <property type="match status" value="1"/>
</dbReference>
<comment type="similarity">
    <text evidence="1">Belongs to the ABC transporter superfamily.</text>
</comment>
<evidence type="ECO:0000256" key="3">
    <source>
        <dbReference type="ARBA" id="ARBA00022741"/>
    </source>
</evidence>
<evidence type="ECO:0000256" key="1">
    <source>
        <dbReference type="ARBA" id="ARBA00005417"/>
    </source>
</evidence>
<evidence type="ECO:0000256" key="4">
    <source>
        <dbReference type="ARBA" id="ARBA00022840"/>
    </source>
</evidence>
<dbReference type="RefSeq" id="WP_070675335.1">
    <property type="nucleotide sequence ID" value="NZ_JASHHK010000001.1"/>
</dbReference>
<organism evidence="7 8">
    <name type="scientific">Streptococcus parasanguinis</name>
    <dbReference type="NCBI Taxonomy" id="1318"/>
    <lineage>
        <taxon>Bacteria</taxon>
        <taxon>Bacillati</taxon>
        <taxon>Bacillota</taxon>
        <taxon>Bacilli</taxon>
        <taxon>Lactobacillales</taxon>
        <taxon>Streptococcaceae</taxon>
        <taxon>Streptococcus</taxon>
    </lineage>
</organism>
<reference evidence="7 8" key="1">
    <citation type="submission" date="2018-08" db="EMBL/GenBank/DDBJ databases">
        <title>A genome reference for cultivated species of the human gut microbiota.</title>
        <authorList>
            <person name="Zou Y."/>
            <person name="Xue W."/>
            <person name="Luo G."/>
        </authorList>
    </citation>
    <scope>NUCLEOTIDE SEQUENCE [LARGE SCALE GENOMIC DNA]</scope>
    <source>
        <strain evidence="7 8">AM33-3BH</strain>
    </source>
</reference>
<dbReference type="Pfam" id="PF00005">
    <property type="entry name" value="ABC_tran"/>
    <property type="match status" value="1"/>
</dbReference>
<keyword evidence="4 7" id="KW-0067">ATP-binding</keyword>
<dbReference type="Proteomes" id="UP000709219">
    <property type="component" value="Unassembled WGS sequence"/>
</dbReference>
<dbReference type="SUPFAM" id="SSF52540">
    <property type="entry name" value="P-loop containing nucleoside triphosphate hydrolases"/>
    <property type="match status" value="1"/>
</dbReference>
<dbReference type="Gene3D" id="3.40.50.300">
    <property type="entry name" value="P-loop containing nucleotide triphosphate hydrolases"/>
    <property type="match status" value="1"/>
</dbReference>
<dbReference type="EMBL" id="JAGZFP010000028">
    <property type="protein sequence ID" value="MBS5359297.1"/>
    <property type="molecule type" value="Genomic_DNA"/>
</dbReference>
<dbReference type="EMBL" id="QSIO01000001">
    <property type="protein sequence ID" value="RHC96358.1"/>
    <property type="molecule type" value="Genomic_DNA"/>
</dbReference>
<dbReference type="PANTHER" id="PTHR43335">
    <property type="entry name" value="ABC TRANSPORTER, ATP-BINDING PROTEIN"/>
    <property type="match status" value="1"/>
</dbReference>
<evidence type="ECO:0000313" key="8">
    <source>
        <dbReference type="Proteomes" id="UP000285773"/>
    </source>
</evidence>
<dbReference type="InterPro" id="IPR027417">
    <property type="entry name" value="P-loop_NTPase"/>
</dbReference>
<evidence type="ECO:0000259" key="5">
    <source>
        <dbReference type="PROSITE" id="PS50893"/>
    </source>
</evidence>
<dbReference type="InterPro" id="IPR003439">
    <property type="entry name" value="ABC_transporter-like_ATP-bd"/>
</dbReference>
<proteinExistence type="inferred from homology"/>
<dbReference type="PROSITE" id="PS50893">
    <property type="entry name" value="ABC_TRANSPORTER_2"/>
    <property type="match status" value="1"/>
</dbReference>
<dbReference type="SMART" id="SM00382">
    <property type="entry name" value="AAA"/>
    <property type="match status" value="1"/>
</dbReference>
<evidence type="ECO:0000313" key="7">
    <source>
        <dbReference type="EMBL" id="RHC96358.1"/>
    </source>
</evidence>
<dbReference type="GO" id="GO:0016887">
    <property type="term" value="F:ATP hydrolysis activity"/>
    <property type="evidence" value="ECO:0007669"/>
    <property type="project" value="InterPro"/>
</dbReference>
<keyword evidence="2" id="KW-0813">Transport</keyword>
<reference evidence="6" key="2">
    <citation type="submission" date="2021-02" db="EMBL/GenBank/DDBJ databases">
        <title>Infant gut strain persistence is associated with maternal origin, phylogeny, and functional potential including surface adhesion and iron acquisition.</title>
        <authorList>
            <person name="Lou Y.C."/>
        </authorList>
    </citation>
    <scope>NUCLEOTIDE SEQUENCE</scope>
    <source>
        <strain evidence="6">L3_098_011G1_dasL3_098_011G1_concoct_7</strain>
    </source>
</reference>
<dbReference type="InterPro" id="IPR003593">
    <property type="entry name" value="AAA+_ATPase"/>
</dbReference>
<dbReference type="InterPro" id="IPR017871">
    <property type="entry name" value="ABC_transporter-like_CS"/>
</dbReference>
<evidence type="ECO:0000313" key="6">
    <source>
        <dbReference type="EMBL" id="MBS5359297.1"/>
    </source>
</evidence>
<feature type="domain" description="ABC transporter" evidence="5">
    <location>
        <begin position="5"/>
        <end position="234"/>
    </location>
</feature>
<evidence type="ECO:0000256" key="2">
    <source>
        <dbReference type="ARBA" id="ARBA00022448"/>
    </source>
</evidence>
<gene>
    <name evidence="7" type="ORF">DW820_04345</name>
    <name evidence="6" type="ORF">KHX87_09410</name>
</gene>